<dbReference type="OrthoDB" id="445677at2759"/>
<reference evidence="2 3" key="1">
    <citation type="journal article" date="2010" name="Cell">
        <title>The genome of Naegleria gruberi illuminates early eukaryotic versatility.</title>
        <authorList>
            <person name="Fritz-Laylin L.K."/>
            <person name="Prochnik S.E."/>
            <person name="Ginger M.L."/>
            <person name="Dacks J.B."/>
            <person name="Carpenter M.L."/>
            <person name="Field M.C."/>
            <person name="Kuo A."/>
            <person name="Paredez A."/>
            <person name="Chapman J."/>
            <person name="Pham J."/>
            <person name="Shu S."/>
            <person name="Neupane R."/>
            <person name="Cipriano M."/>
            <person name="Mancuso J."/>
            <person name="Tu H."/>
            <person name="Salamov A."/>
            <person name="Lindquist E."/>
            <person name="Shapiro H."/>
            <person name="Lucas S."/>
            <person name="Grigoriev I.V."/>
            <person name="Cande W.Z."/>
            <person name="Fulton C."/>
            <person name="Rokhsar D.S."/>
            <person name="Dawson S.C."/>
        </authorList>
    </citation>
    <scope>NUCLEOTIDE SEQUENCE [LARGE SCALE GENOMIC DNA]</scope>
    <source>
        <strain evidence="2 3">NEG-M</strain>
    </source>
</reference>
<evidence type="ECO:0000313" key="3">
    <source>
        <dbReference type="Proteomes" id="UP000006671"/>
    </source>
</evidence>
<evidence type="ECO:0000259" key="1">
    <source>
        <dbReference type="PROSITE" id="PS51279"/>
    </source>
</evidence>
<proteinExistence type="predicted"/>
<dbReference type="GeneID" id="8863217"/>
<dbReference type="AlphaFoldDB" id="D2UZ41"/>
<dbReference type="eggNOG" id="KOG4776">
    <property type="taxonomic scope" value="Eukaryota"/>
</dbReference>
<sequence length="199" mass="23576">MKQTSSLSETFAFVNSDEDEPKSIFLDIEKSSDEKLAEQEITQKRKRKIEETINYFNSIKKQKNQQQANTPPFDEDDMCLITLEKDNLLELSDLSDDDRSKKDETKINTKQVVHNKASKLDQALSKLNEKKKSTISQSKQDWKQYKEKEGIEHELKQYTKDGYLEKQSFLERTEMREFEIDKDLRNAERKRKEQQNANK</sequence>
<dbReference type="STRING" id="5762.D2UZ41"/>
<dbReference type="PANTHER" id="PTHR48407">
    <property type="entry name" value="CRANIOFACIAL DEVELOPMENT PROTEIN 1"/>
    <property type="match status" value="1"/>
</dbReference>
<name>D2UZ41_NAEGR</name>
<protein>
    <submittedName>
        <fullName evidence="2">Predicted protein</fullName>
    </submittedName>
</protein>
<dbReference type="EMBL" id="GG738846">
    <property type="protein sequence ID" value="EFC49879.1"/>
    <property type="molecule type" value="Genomic_DNA"/>
</dbReference>
<dbReference type="GO" id="GO:0000812">
    <property type="term" value="C:Swr1 complex"/>
    <property type="evidence" value="ECO:0007669"/>
    <property type="project" value="TreeGrafter"/>
</dbReference>
<dbReference type="InterPro" id="IPR011421">
    <property type="entry name" value="BCNT-C"/>
</dbReference>
<dbReference type="RefSeq" id="XP_002682623.1">
    <property type="nucleotide sequence ID" value="XM_002682577.1"/>
</dbReference>
<dbReference type="VEuPathDB" id="AmoebaDB:NAEGRDRAFT_45389"/>
<gene>
    <name evidence="2" type="ORF">NAEGRDRAFT_45389</name>
</gene>
<dbReference type="InParanoid" id="D2UZ41"/>
<dbReference type="Pfam" id="PF07572">
    <property type="entry name" value="BCNT"/>
    <property type="match status" value="1"/>
</dbReference>
<dbReference type="FunCoup" id="D2UZ41">
    <property type="interactions" value="125"/>
</dbReference>
<dbReference type="PROSITE" id="PS51279">
    <property type="entry name" value="BCNT_C"/>
    <property type="match status" value="1"/>
</dbReference>
<dbReference type="KEGG" id="ngr:NAEGRDRAFT_45389"/>
<keyword evidence="3" id="KW-1185">Reference proteome</keyword>
<evidence type="ECO:0000313" key="2">
    <source>
        <dbReference type="EMBL" id="EFC49879.1"/>
    </source>
</evidence>
<dbReference type="PANTHER" id="PTHR48407:SF1">
    <property type="entry name" value="CRANIOFACIAL DEVELOPMENT PROTEIN 1"/>
    <property type="match status" value="1"/>
</dbReference>
<dbReference type="InterPro" id="IPR027124">
    <property type="entry name" value="Swc5/CFDP1/2"/>
</dbReference>
<dbReference type="OMA" id="QANTPPF"/>
<dbReference type="Proteomes" id="UP000006671">
    <property type="component" value="Unassembled WGS sequence"/>
</dbReference>
<feature type="domain" description="BCNT-C" evidence="1">
    <location>
        <begin position="114"/>
        <end position="191"/>
    </location>
</feature>
<accession>D2UZ41</accession>
<organism evidence="3">
    <name type="scientific">Naegleria gruberi</name>
    <name type="common">Amoeba</name>
    <dbReference type="NCBI Taxonomy" id="5762"/>
    <lineage>
        <taxon>Eukaryota</taxon>
        <taxon>Discoba</taxon>
        <taxon>Heterolobosea</taxon>
        <taxon>Tetramitia</taxon>
        <taxon>Eutetramitia</taxon>
        <taxon>Vahlkampfiidae</taxon>
        <taxon>Naegleria</taxon>
    </lineage>
</organism>